<name>A0A0P1B4T8_PLAHL</name>
<keyword evidence="3" id="KW-1185">Reference proteome</keyword>
<evidence type="ECO:0000313" key="3">
    <source>
        <dbReference type="Proteomes" id="UP000054928"/>
    </source>
</evidence>
<dbReference type="RefSeq" id="XP_024585880.1">
    <property type="nucleotide sequence ID" value="XM_024720708.1"/>
</dbReference>
<dbReference type="GeneID" id="36402326"/>
<accession>A0A0P1B4T8</accession>
<dbReference type="Proteomes" id="UP000054928">
    <property type="component" value="Unassembled WGS sequence"/>
</dbReference>
<dbReference type="AlphaFoldDB" id="A0A0P1B4T8"/>
<reference evidence="3" key="1">
    <citation type="submission" date="2014-09" db="EMBL/GenBank/DDBJ databases">
        <authorList>
            <person name="Sharma Rahul"/>
            <person name="Thines Marco"/>
        </authorList>
    </citation>
    <scope>NUCLEOTIDE SEQUENCE [LARGE SCALE GENOMIC DNA]</scope>
</reference>
<evidence type="ECO:0000256" key="1">
    <source>
        <dbReference type="SAM" id="MobiDB-lite"/>
    </source>
</evidence>
<dbReference type="EMBL" id="CCYD01003055">
    <property type="protein sequence ID" value="CEG49511.1"/>
    <property type="molecule type" value="Genomic_DNA"/>
</dbReference>
<sequence>MKHFKATHERFSIKTETTEGNKRRQVEAVIAAKAASTRACDRFKETNDGKQQ</sequence>
<feature type="region of interest" description="Disordered" evidence="1">
    <location>
        <begin position="1"/>
        <end position="22"/>
    </location>
</feature>
<evidence type="ECO:0000313" key="2">
    <source>
        <dbReference type="EMBL" id="CEG49511.1"/>
    </source>
</evidence>
<proteinExistence type="predicted"/>
<protein>
    <submittedName>
        <fullName evidence="2">Uncharacterized protein</fullName>
    </submittedName>
</protein>
<organism evidence="2 3">
    <name type="scientific">Plasmopara halstedii</name>
    <name type="common">Downy mildew of sunflower</name>
    <dbReference type="NCBI Taxonomy" id="4781"/>
    <lineage>
        <taxon>Eukaryota</taxon>
        <taxon>Sar</taxon>
        <taxon>Stramenopiles</taxon>
        <taxon>Oomycota</taxon>
        <taxon>Peronosporomycetes</taxon>
        <taxon>Peronosporales</taxon>
        <taxon>Peronosporaceae</taxon>
        <taxon>Plasmopara</taxon>
    </lineage>
</organism>